<protein>
    <submittedName>
        <fullName evidence="2">Uncharacterized protein</fullName>
    </submittedName>
</protein>
<reference evidence="2 3" key="1">
    <citation type="submission" date="2019-05" db="EMBL/GenBank/DDBJ databases">
        <title>Another draft genome of Portunus trituberculatus and its Hox gene families provides insights of decapod evolution.</title>
        <authorList>
            <person name="Jeong J.-H."/>
            <person name="Song I."/>
            <person name="Kim S."/>
            <person name="Choi T."/>
            <person name="Kim D."/>
            <person name="Ryu S."/>
            <person name="Kim W."/>
        </authorList>
    </citation>
    <scope>NUCLEOTIDE SEQUENCE [LARGE SCALE GENOMIC DNA]</scope>
    <source>
        <tissue evidence="2">Muscle</tissue>
    </source>
</reference>
<sequence length="149" mass="15326">MDSGDAITSSNISQQDSNRKTYTCIKSNPAPNTAEEKEKTRLQTLRNNSVGGALYGSVIVSLHFNAYGGGGGGGGVGGRGAAGGGGWRCGGAGLGWAGHSPLTRLPISRRHADGLWPHVVVCGVGVASHAFHTVLVAPPARHYSLNHRT</sequence>
<feature type="compositionally biased region" description="Polar residues" evidence="1">
    <location>
        <begin position="1"/>
        <end position="31"/>
    </location>
</feature>
<evidence type="ECO:0000313" key="2">
    <source>
        <dbReference type="EMBL" id="MPC26331.1"/>
    </source>
</evidence>
<dbReference type="EMBL" id="VSRR010001587">
    <property type="protein sequence ID" value="MPC26331.1"/>
    <property type="molecule type" value="Genomic_DNA"/>
</dbReference>
<comment type="caution">
    <text evidence="2">The sequence shown here is derived from an EMBL/GenBank/DDBJ whole genome shotgun (WGS) entry which is preliminary data.</text>
</comment>
<organism evidence="2 3">
    <name type="scientific">Portunus trituberculatus</name>
    <name type="common">Swimming crab</name>
    <name type="synonym">Neptunus trituberculatus</name>
    <dbReference type="NCBI Taxonomy" id="210409"/>
    <lineage>
        <taxon>Eukaryota</taxon>
        <taxon>Metazoa</taxon>
        <taxon>Ecdysozoa</taxon>
        <taxon>Arthropoda</taxon>
        <taxon>Crustacea</taxon>
        <taxon>Multicrustacea</taxon>
        <taxon>Malacostraca</taxon>
        <taxon>Eumalacostraca</taxon>
        <taxon>Eucarida</taxon>
        <taxon>Decapoda</taxon>
        <taxon>Pleocyemata</taxon>
        <taxon>Brachyura</taxon>
        <taxon>Eubrachyura</taxon>
        <taxon>Portunoidea</taxon>
        <taxon>Portunidae</taxon>
        <taxon>Portuninae</taxon>
        <taxon>Portunus</taxon>
    </lineage>
</organism>
<evidence type="ECO:0000256" key="1">
    <source>
        <dbReference type="SAM" id="MobiDB-lite"/>
    </source>
</evidence>
<keyword evidence="3" id="KW-1185">Reference proteome</keyword>
<evidence type="ECO:0000313" key="3">
    <source>
        <dbReference type="Proteomes" id="UP000324222"/>
    </source>
</evidence>
<name>A0A5B7DXA2_PORTR</name>
<feature type="region of interest" description="Disordered" evidence="1">
    <location>
        <begin position="1"/>
        <end position="38"/>
    </location>
</feature>
<proteinExistence type="predicted"/>
<dbReference type="AlphaFoldDB" id="A0A5B7DXA2"/>
<gene>
    <name evidence="2" type="ORF">E2C01_019466</name>
</gene>
<accession>A0A5B7DXA2</accession>
<dbReference type="Proteomes" id="UP000324222">
    <property type="component" value="Unassembled WGS sequence"/>
</dbReference>